<gene>
    <name evidence="2" type="ORF">DEAC_c41300</name>
</gene>
<name>A0A0J1IGT1_9FIRM</name>
<dbReference type="AlphaFoldDB" id="A0A0J1IGT1"/>
<evidence type="ECO:0000256" key="1">
    <source>
        <dbReference type="SAM" id="Phobius"/>
    </source>
</evidence>
<reference evidence="2 3" key="1">
    <citation type="submission" date="2015-06" db="EMBL/GenBank/DDBJ databases">
        <title>Draft genome of the moderately acidophilic sulfate reducer Candidatus Desulfosporosinus acididurans strain M1.</title>
        <authorList>
            <person name="Poehlein A."/>
            <person name="Petzsch P."/>
            <person name="Johnson B.D."/>
            <person name="Schloemann M."/>
            <person name="Daniel R."/>
            <person name="Muehling M."/>
        </authorList>
    </citation>
    <scope>NUCLEOTIDE SEQUENCE [LARGE SCALE GENOMIC DNA]</scope>
    <source>
        <strain evidence="2 3">M1</strain>
    </source>
</reference>
<evidence type="ECO:0008006" key="4">
    <source>
        <dbReference type="Google" id="ProtNLM"/>
    </source>
</evidence>
<sequence>MLPIKYVILIYILWNCCVFITMGRDKKKAKMGQWRISEATLLWMGVFGGVGLFAGMKYFHHKTSHPKFLVAAPVFVIFNTAILGFLIYKHIIV</sequence>
<dbReference type="STRING" id="476652.DEAC_c41300"/>
<evidence type="ECO:0000313" key="3">
    <source>
        <dbReference type="Proteomes" id="UP000036356"/>
    </source>
</evidence>
<dbReference type="EMBL" id="LDZY01000020">
    <property type="protein sequence ID" value="KLU63901.1"/>
    <property type="molecule type" value="Genomic_DNA"/>
</dbReference>
<comment type="caution">
    <text evidence="2">The sequence shown here is derived from an EMBL/GenBank/DDBJ whole genome shotgun (WGS) entry which is preliminary data.</text>
</comment>
<dbReference type="InterPro" id="IPR010718">
    <property type="entry name" value="DUF1294"/>
</dbReference>
<feature type="transmembrane region" description="Helical" evidence="1">
    <location>
        <begin position="36"/>
        <end position="56"/>
    </location>
</feature>
<organism evidence="2 3">
    <name type="scientific">Desulfosporosinus acididurans</name>
    <dbReference type="NCBI Taxonomy" id="476652"/>
    <lineage>
        <taxon>Bacteria</taxon>
        <taxon>Bacillati</taxon>
        <taxon>Bacillota</taxon>
        <taxon>Clostridia</taxon>
        <taxon>Eubacteriales</taxon>
        <taxon>Desulfitobacteriaceae</taxon>
        <taxon>Desulfosporosinus</taxon>
    </lineage>
</organism>
<accession>A0A0J1IGT1</accession>
<evidence type="ECO:0000313" key="2">
    <source>
        <dbReference type="EMBL" id="KLU63901.1"/>
    </source>
</evidence>
<feature type="transmembrane region" description="Helical" evidence="1">
    <location>
        <begin position="6"/>
        <end position="24"/>
    </location>
</feature>
<protein>
    <recommendedName>
        <fullName evidence="4">DUF1294 domain-containing protein</fullName>
    </recommendedName>
</protein>
<feature type="transmembrane region" description="Helical" evidence="1">
    <location>
        <begin position="68"/>
        <end position="88"/>
    </location>
</feature>
<keyword evidence="1" id="KW-0812">Transmembrane</keyword>
<dbReference type="PATRIC" id="fig|476652.3.peg.4378"/>
<keyword evidence="1" id="KW-1133">Transmembrane helix</keyword>
<keyword evidence="1" id="KW-0472">Membrane</keyword>
<dbReference type="Pfam" id="PF06961">
    <property type="entry name" value="DUF1294"/>
    <property type="match status" value="1"/>
</dbReference>
<dbReference type="Proteomes" id="UP000036356">
    <property type="component" value="Unassembled WGS sequence"/>
</dbReference>
<keyword evidence="3" id="KW-1185">Reference proteome</keyword>
<dbReference type="RefSeq" id="WP_053006544.1">
    <property type="nucleotide sequence ID" value="NZ_LDZY01000020.1"/>
</dbReference>
<proteinExistence type="predicted"/>